<dbReference type="Gene3D" id="3.30.70.1280">
    <property type="entry name" value="SP0830-like domains"/>
    <property type="match status" value="1"/>
</dbReference>
<dbReference type="PIRSF" id="PIRSF008502">
    <property type="entry name" value="UCP008502"/>
    <property type="match status" value="1"/>
</dbReference>
<dbReference type="EMBL" id="AP027268">
    <property type="protein sequence ID" value="BDW92029.1"/>
    <property type="molecule type" value="Genomic_DNA"/>
</dbReference>
<dbReference type="RefSeq" id="WP_338196908.1">
    <property type="nucleotide sequence ID" value="NZ_AP027268.1"/>
</dbReference>
<evidence type="ECO:0000313" key="2">
    <source>
        <dbReference type="Proteomes" id="UP001330184"/>
    </source>
</evidence>
<evidence type="ECO:0008006" key="3">
    <source>
        <dbReference type="Google" id="ProtNLM"/>
    </source>
</evidence>
<dbReference type="InterPro" id="IPR012545">
    <property type="entry name" value="DUF1697"/>
</dbReference>
<dbReference type="Pfam" id="PF08002">
    <property type="entry name" value="DUF1697"/>
    <property type="match status" value="1"/>
</dbReference>
<accession>A0AA48KLD7</accession>
<protein>
    <recommendedName>
        <fullName evidence="3">DUF1697 domain-containing protein</fullName>
    </recommendedName>
</protein>
<name>A0AA48KLD7_9FLAO</name>
<dbReference type="Proteomes" id="UP001330184">
    <property type="component" value="Chromosome"/>
</dbReference>
<gene>
    <name evidence="1" type="ORF">MACH07_08610</name>
</gene>
<dbReference type="SUPFAM" id="SSF160379">
    <property type="entry name" value="SP0830-like"/>
    <property type="match status" value="1"/>
</dbReference>
<sequence length="179" mass="21038">MGNTYIGLLRGINVSGQKKIKMAELRRVLEEIGLQNVKTYIQSGNIVFEGGNIEQNDLQRYIFDAIYQNFGFEVPVFLLNKEEIEHVLNKSPFMDTDGENRLYYVWLRTSPKHDLVEQFNQHQFKHEDYFVTDKCVYLLCKNGYGRAKLNNNYIENKLKVEATTRNRKTMLKLVEMIDS</sequence>
<dbReference type="PANTHER" id="PTHR36439:SF1">
    <property type="entry name" value="DUF1697 DOMAIN-CONTAINING PROTEIN"/>
    <property type="match status" value="1"/>
</dbReference>
<evidence type="ECO:0000313" key="1">
    <source>
        <dbReference type="EMBL" id="BDW92029.1"/>
    </source>
</evidence>
<dbReference type="PANTHER" id="PTHR36439">
    <property type="entry name" value="BLL4334 PROTEIN"/>
    <property type="match status" value="1"/>
</dbReference>
<reference evidence="1 2" key="1">
    <citation type="submission" date="2023-01" db="EMBL/GenBank/DDBJ databases">
        <title>Complete genome sequence of Muricauda aquimarina strain IFOP_LL357.</title>
        <authorList>
            <person name="Gajardo G."/>
            <person name="Ueki S."/>
            <person name="Maruyama F."/>
        </authorList>
    </citation>
    <scope>NUCLEOTIDE SEQUENCE [LARGE SCALE GENOMIC DNA]</scope>
    <source>
        <strain evidence="1 2">IFOP_LL357</strain>
    </source>
</reference>
<proteinExistence type="predicted"/>
<dbReference type="AlphaFoldDB" id="A0AA48KLD7"/>
<organism evidence="1 2">
    <name type="scientific">Flagellimonas marinaquae</name>
    <dbReference type="NCBI Taxonomy" id="254955"/>
    <lineage>
        <taxon>Bacteria</taxon>
        <taxon>Pseudomonadati</taxon>
        <taxon>Bacteroidota</taxon>
        <taxon>Flavobacteriia</taxon>
        <taxon>Flavobacteriales</taxon>
        <taxon>Flavobacteriaceae</taxon>
        <taxon>Flagellimonas</taxon>
    </lineage>
</organism>
<keyword evidence="2" id="KW-1185">Reference proteome</keyword>